<evidence type="ECO:0000313" key="3">
    <source>
        <dbReference type="Proteomes" id="UP000663838"/>
    </source>
</evidence>
<dbReference type="PROSITE" id="PS50181">
    <property type="entry name" value="FBOX"/>
    <property type="match status" value="1"/>
</dbReference>
<feature type="domain" description="F-box" evidence="1">
    <location>
        <begin position="7"/>
        <end position="60"/>
    </location>
</feature>
<organism evidence="2 3">
    <name type="scientific">Rotaria socialis</name>
    <dbReference type="NCBI Taxonomy" id="392032"/>
    <lineage>
        <taxon>Eukaryota</taxon>
        <taxon>Metazoa</taxon>
        <taxon>Spiralia</taxon>
        <taxon>Gnathifera</taxon>
        <taxon>Rotifera</taxon>
        <taxon>Eurotatoria</taxon>
        <taxon>Bdelloidea</taxon>
        <taxon>Philodinida</taxon>
        <taxon>Philodinidae</taxon>
        <taxon>Rotaria</taxon>
    </lineage>
</organism>
<evidence type="ECO:0000259" key="1">
    <source>
        <dbReference type="PROSITE" id="PS50181"/>
    </source>
</evidence>
<name>A0A821B2Q0_9BILA</name>
<comment type="caution">
    <text evidence="2">The sequence shown here is derived from an EMBL/GenBank/DDBJ whole genome shotgun (WGS) entry which is preliminary data.</text>
</comment>
<proteinExistence type="predicted"/>
<accession>A0A821B2Q0</accession>
<dbReference type="EMBL" id="CAJOBS010000462">
    <property type="protein sequence ID" value="CAF4582530.1"/>
    <property type="molecule type" value="Genomic_DNA"/>
</dbReference>
<evidence type="ECO:0000313" key="2">
    <source>
        <dbReference type="EMBL" id="CAF4582530.1"/>
    </source>
</evidence>
<dbReference type="InterPro" id="IPR001810">
    <property type="entry name" value="F-box_dom"/>
</dbReference>
<gene>
    <name evidence="2" type="ORF">TOA249_LOCUS9359</name>
</gene>
<protein>
    <recommendedName>
        <fullName evidence="1">F-box domain-containing protein</fullName>
    </recommendedName>
</protein>
<dbReference type="Proteomes" id="UP000663838">
    <property type="component" value="Unassembled WGS sequence"/>
</dbReference>
<dbReference type="AlphaFoldDB" id="A0A821B2Q0"/>
<sequence>MSTYCSPALFEHLPVEIIRLVFEYLSPHDLLDGFEELNSRISSIIRQHPLSLPNNRRMSMDVYDDYLTYILREYSSQIVYLHLTEHRAAQAVESFLDEMDRENFLFPSLKAITIRDVPGGVYDALVDHVLEILNPSALSIHLNNKLYHFSDYAAWNDIDFLEPVLNAIPQLCSLYLRISPAYEKSYMDDLDIACSRINTHWHLHTLSIGECSCPMLMKLLGNNRLPKLRNLHIKISESNRTFQLFSNHMYFSGSCYHDLLPMRLDQTSLSPSCVADLRCIKIKIYEYLQRILHYFEDIYRNEQLDEFKIHGRLNLSTNADFPTANNLRQWLAIPKSKQCNVQFDFWVFCSNKNDEEYLSDLFTDYAEVFGRRSCDQKNKIVIRYPNSVASIKNENENKNEEDDNSIICTIEELEIDDSEYLKDDWIQAVQNVSHWSNLRKISIMGDCTTDKNLSFKEIRCFQKCDGGKGRLKDVTPVIRNDPDQDVAFSGRDAVTRNLPILFYVAQRAPRFCELEVEGTSAFGVALSSNTELCRYISDHLEVLRFYGDARTNSFLGLAQVIDAIFSHSSSSLKKLTIIADAAPALWLTLEHFQNGLRLLFNRFPALIHFTLYCCRVELSRSSVHNWTELASEWYQGIVCPCPWSCRVNRDSFDLWL</sequence>
<reference evidence="2" key="1">
    <citation type="submission" date="2021-02" db="EMBL/GenBank/DDBJ databases">
        <authorList>
            <person name="Nowell W R."/>
        </authorList>
    </citation>
    <scope>NUCLEOTIDE SEQUENCE</scope>
</reference>